<evidence type="ECO:0000313" key="5">
    <source>
        <dbReference type="Proteomes" id="UP001228113"/>
    </source>
</evidence>
<dbReference type="PANTHER" id="PTHR43736">
    <property type="entry name" value="ADP-RIBOSE PYROPHOSPHATASE"/>
    <property type="match status" value="1"/>
</dbReference>
<dbReference type="SUPFAM" id="SSF55811">
    <property type="entry name" value="Nudix"/>
    <property type="match status" value="1"/>
</dbReference>
<dbReference type="InterPro" id="IPR000086">
    <property type="entry name" value="NUDIX_hydrolase_dom"/>
</dbReference>
<dbReference type="Proteomes" id="UP001228113">
    <property type="component" value="Chromosome"/>
</dbReference>
<dbReference type="PRINTS" id="PR00502">
    <property type="entry name" value="NUDIXFAMILY"/>
</dbReference>
<organism evidence="4 5">
    <name type="scientific">Mesoterricola sediminis</name>
    <dbReference type="NCBI Taxonomy" id="2927980"/>
    <lineage>
        <taxon>Bacteria</taxon>
        <taxon>Pseudomonadati</taxon>
        <taxon>Acidobacteriota</taxon>
        <taxon>Holophagae</taxon>
        <taxon>Holophagales</taxon>
        <taxon>Holophagaceae</taxon>
        <taxon>Mesoterricola</taxon>
    </lineage>
</organism>
<evidence type="ECO:0000259" key="3">
    <source>
        <dbReference type="PROSITE" id="PS51462"/>
    </source>
</evidence>
<dbReference type="KEGG" id="msea:METESE_27610"/>
<reference evidence="4" key="1">
    <citation type="journal article" date="2023" name="Int. J. Syst. Evol. Microbiol.">
        <title>Mesoterricola silvestris gen. nov., sp. nov., Mesoterricola sediminis sp. nov., Geothrix oryzae sp. nov., Geothrix edaphica sp. nov., Geothrix rubra sp. nov., and Geothrix limicola sp. nov., six novel members of Acidobacteriota isolated from soils.</title>
        <authorList>
            <person name="Itoh H."/>
            <person name="Sugisawa Y."/>
            <person name="Mise K."/>
            <person name="Xu Z."/>
            <person name="Kuniyasu M."/>
            <person name="Ushijima N."/>
            <person name="Kawano K."/>
            <person name="Kobayashi E."/>
            <person name="Shiratori Y."/>
            <person name="Masuda Y."/>
            <person name="Senoo K."/>
        </authorList>
    </citation>
    <scope>NUCLEOTIDE SEQUENCE</scope>
    <source>
        <strain evidence="4">W786</strain>
    </source>
</reference>
<keyword evidence="1 2" id="KW-0378">Hydrolase</keyword>
<proteinExistence type="inferred from homology"/>
<dbReference type="PROSITE" id="PS51462">
    <property type="entry name" value="NUDIX"/>
    <property type="match status" value="1"/>
</dbReference>
<dbReference type="InterPro" id="IPR020084">
    <property type="entry name" value="NUDIX_hydrolase_CS"/>
</dbReference>
<gene>
    <name evidence="4" type="ORF">METESE_27610</name>
</gene>
<dbReference type="EMBL" id="AP027081">
    <property type="protein sequence ID" value="BDU77803.1"/>
    <property type="molecule type" value="Genomic_DNA"/>
</dbReference>
<comment type="similarity">
    <text evidence="2">Belongs to the Nudix hydrolase family.</text>
</comment>
<dbReference type="Pfam" id="PF00293">
    <property type="entry name" value="NUDIX"/>
    <property type="match status" value="1"/>
</dbReference>
<accession>A0AA48H8C1</accession>
<dbReference type="AlphaFoldDB" id="A0AA48H8C1"/>
<protein>
    <recommendedName>
        <fullName evidence="3">Nudix hydrolase domain-containing protein</fullName>
    </recommendedName>
</protein>
<feature type="domain" description="Nudix hydrolase" evidence="3">
    <location>
        <begin position="61"/>
        <end position="206"/>
    </location>
</feature>
<evidence type="ECO:0000256" key="1">
    <source>
        <dbReference type="ARBA" id="ARBA00022801"/>
    </source>
</evidence>
<dbReference type="InterPro" id="IPR015797">
    <property type="entry name" value="NUDIX_hydrolase-like_dom_sf"/>
</dbReference>
<dbReference type="PROSITE" id="PS00893">
    <property type="entry name" value="NUDIX_BOX"/>
    <property type="match status" value="1"/>
</dbReference>
<dbReference type="PANTHER" id="PTHR43736:SF1">
    <property type="entry name" value="DIHYDRONEOPTERIN TRIPHOSPHATE DIPHOSPHATASE"/>
    <property type="match status" value="1"/>
</dbReference>
<dbReference type="Gene3D" id="3.90.79.10">
    <property type="entry name" value="Nucleoside Triphosphate Pyrophosphohydrolase"/>
    <property type="match status" value="1"/>
</dbReference>
<name>A0AA48H8C1_9BACT</name>
<evidence type="ECO:0000313" key="4">
    <source>
        <dbReference type="EMBL" id="BDU77803.1"/>
    </source>
</evidence>
<dbReference type="InterPro" id="IPR020476">
    <property type="entry name" value="Nudix_hydrolase"/>
</dbReference>
<evidence type="ECO:0000256" key="2">
    <source>
        <dbReference type="RuleBase" id="RU003476"/>
    </source>
</evidence>
<dbReference type="GO" id="GO:0016787">
    <property type="term" value="F:hydrolase activity"/>
    <property type="evidence" value="ECO:0007669"/>
    <property type="project" value="UniProtKB-KW"/>
</dbReference>
<keyword evidence="5" id="KW-1185">Reference proteome</keyword>
<sequence>MPLPFPAEIPPDFQARRGWRLTLNGAPVEPVTGFTLEAPAFGTLAYGLLPRGYDGWCFHETGGGGVVVAPFATVDGRLHVGVIRQARAFQGGEVWNLPRGFRDPGETASQAARRELFEETGLEVPEAEILVLGPPGNPNSAFFRTDAPGEGMGICAAAVDPAQAAGRTGPDAAHEGITDFRFIPWTEAAGLGDMITNAAVARLLAHLATAPGEVRL</sequence>
<dbReference type="RefSeq" id="WP_243335013.1">
    <property type="nucleotide sequence ID" value="NZ_AP027081.1"/>
</dbReference>